<dbReference type="STRING" id="199310.c3071"/>
<evidence type="ECO:0000259" key="1">
    <source>
        <dbReference type="Pfam" id="PF17128"/>
    </source>
</evidence>
<dbReference type="EMBL" id="AE014075">
    <property type="protein sequence ID" value="AAN81521.1"/>
    <property type="molecule type" value="Genomic_DNA"/>
</dbReference>
<dbReference type="PANTHER" id="PTHR12558:SF13">
    <property type="entry name" value="CELL DIVISION CYCLE PROTEIN 27 HOMOLOG"/>
    <property type="match status" value="1"/>
</dbReference>
<dbReference type="Gene3D" id="1.25.40.10">
    <property type="entry name" value="Tetratricopeptide repeat domain"/>
    <property type="match status" value="2"/>
</dbReference>
<dbReference type="InterPro" id="IPR011990">
    <property type="entry name" value="TPR-like_helical_dom_sf"/>
</dbReference>
<dbReference type="KEGG" id="ecc:c3071"/>
<dbReference type="InterPro" id="IPR033396">
    <property type="entry name" value="DUF5107"/>
</dbReference>
<dbReference type="GO" id="GO:0030246">
    <property type="term" value="F:carbohydrate binding"/>
    <property type="evidence" value="ECO:0007669"/>
    <property type="project" value="InterPro"/>
</dbReference>
<dbReference type="Pfam" id="PF17128">
    <property type="entry name" value="DUF5107"/>
    <property type="match status" value="1"/>
</dbReference>
<organism evidence="2 3">
    <name type="scientific">Escherichia coli O6:H1 (strain CFT073 / ATCC 700928 / UPEC)</name>
    <dbReference type="NCBI Taxonomy" id="199310"/>
    <lineage>
        <taxon>Bacteria</taxon>
        <taxon>Pseudomonadati</taxon>
        <taxon>Pseudomonadota</taxon>
        <taxon>Gammaproteobacteria</taxon>
        <taxon>Enterobacterales</taxon>
        <taxon>Enterobacteriaceae</taxon>
        <taxon>Escherichia</taxon>
    </lineage>
</organism>
<proteinExistence type="predicted"/>
<dbReference type="eggNOG" id="COG0457">
    <property type="taxonomic scope" value="Bacteria"/>
</dbReference>
<dbReference type="SMART" id="SM00028">
    <property type="entry name" value="TPR"/>
    <property type="match status" value="5"/>
</dbReference>
<dbReference type="AlphaFoldDB" id="A0A0H2V9L6"/>
<gene>
    <name evidence="2" type="primary">yphG</name>
    <name evidence="2" type="ordered locus">c3071</name>
</gene>
<dbReference type="Proteomes" id="UP000001410">
    <property type="component" value="Chromosome"/>
</dbReference>
<sequence>MRDYSAKTLPDCSIHCHKSFNSVCLVNIEGTMTPVKVWQERVEIPTYETGPQDIHPMFLENRVYQGSSGAVYPYGVTDTLSEQKTLKSWQSVWLENDYIKVMILPELGGRVHRAWDKVKQRDFVYHNEVIKPALVGLLGPWISGGIEFNWPQHHRPTTFMPVDFTLEAHEDGAQTVWVGETEPMHGLQVMTGFTLRPDRAALEIASRVYNGNATPRHFLWWANPAVKGGEGHQSVFPPDVTAVFDHGKRAVSAFPIATGTYYKVDYSAGVDISRYKNVPVPTSYMAEKSQYDFVGAWCHDEDGGLLHVANHHIAPGKKQWSWGHSEFGQAWDKSLTDNNGPYIELMTGIFADNQPDFTWLDAYEEKRFEQYFLPYHSLGMVQNASRDAVIKLQRSDRGIEWGLYAISPLNGYRLAIREIGKCNALLDDAVALMPATAIQGVLHGINPERLTIELSDADGNIILSYQEHQPQVLPLPDVAKAPLAAQDITSTDETWFIGQHLEQYHHASRSPFDYYLRGVALDPLDYRCNLALAMLEYNRADFPQAVVYASQALKRAHALNKNPQCGQASLIRASAYERQGQYQQAEEDFWRAVWSGNSKAGGYYGLARLAARNGNFDTGLDFCQQSLRACPTNQEVLCLHNLLLVLSGRQDNARLQREKLLRDYPLNATLWWLNWFDGRSESALAQWRGLCQGRDVNALMTAGQLINWGMPALAAEMLNALDCQRTLPLYLQASLLPKAERGELVVKAIDAFPQFVRFPNTLEEVAALESIEECWFARHLLACFYYNKRSYGKAIALWQRCVEMSPEFADGWRGLAIHAWNKQHDYELAARYLDNAYQLAPQDARLLFERDLLDKLSGVTPEKRLARLENNLEIALKRDDMTAELLNLWHLTGQADKAADILATRKFHPWEGGEGKVTSQFILNQLLRAWQHLDAREPQQASELLHAALHYPENLSEGRLPGQTDNDIWFWQAVCANAQGDETEATRCLRLAATGDRTINIHSYYNDQPVDYLFWQGMALRLLGEQHTAQQLFSEMKQWAQEMAKTSIEADFFAVSQPDLLSLYGDLQQQHKEKCLMVAMLAAAGLGEVAHYESARAELMAINPAWPKAALFTTVTPFIFSYVH</sequence>
<dbReference type="InterPro" id="IPR014718">
    <property type="entry name" value="GH-type_carb-bd"/>
</dbReference>
<accession>A0A0H2V9L6</accession>
<dbReference type="HOGENOM" id="CLU_010402_0_0_6"/>
<evidence type="ECO:0000313" key="2">
    <source>
        <dbReference type="EMBL" id="AAN81521.1"/>
    </source>
</evidence>
<evidence type="ECO:0000313" key="3">
    <source>
        <dbReference type="Proteomes" id="UP000001410"/>
    </source>
</evidence>
<dbReference type="Gene3D" id="2.70.98.10">
    <property type="match status" value="1"/>
</dbReference>
<reference evidence="2 3" key="1">
    <citation type="journal article" date="2002" name="Proc. Natl. Acad. Sci. U.S.A.">
        <title>Extensive mosaic structure revealed by the complete genome sequence of uropathogenic Escherichia coli.</title>
        <authorList>
            <person name="Welch R.A."/>
            <person name="Burland V."/>
            <person name="Plunkett G.III."/>
            <person name="Redford P."/>
            <person name="Roesch P."/>
            <person name="Rasko D."/>
            <person name="Buckles E.L."/>
            <person name="Liou S.R."/>
            <person name="Boutin A."/>
            <person name="Hackett J."/>
            <person name="Stroud D."/>
            <person name="Mayhew G.F."/>
            <person name="Rose D.J."/>
            <person name="Zhou S."/>
            <person name="Schwartz D.C."/>
            <person name="Perna N.T."/>
            <person name="Mobley H.L."/>
            <person name="Donnenberg M.S."/>
            <person name="Blattner F.R."/>
        </authorList>
    </citation>
    <scope>NUCLEOTIDE SEQUENCE [LARGE SCALE GENOMIC DNA]</scope>
    <source>
        <strain evidence="3">CFT073 / ATCC 700928 / UPEC</strain>
    </source>
</reference>
<dbReference type="InterPro" id="IPR019734">
    <property type="entry name" value="TPR_rpt"/>
</dbReference>
<protein>
    <recommendedName>
        <fullName evidence="1">DUF5107 domain-containing protein</fullName>
    </recommendedName>
</protein>
<name>A0A0H2V9L6_ECOL6</name>
<dbReference type="Pfam" id="PF13432">
    <property type="entry name" value="TPR_16"/>
    <property type="match status" value="2"/>
</dbReference>
<feature type="domain" description="DUF5107" evidence="1">
    <location>
        <begin position="70"/>
        <end position="355"/>
    </location>
</feature>
<dbReference type="SUPFAM" id="SSF48452">
    <property type="entry name" value="TPR-like"/>
    <property type="match status" value="3"/>
</dbReference>
<dbReference type="PANTHER" id="PTHR12558">
    <property type="entry name" value="CELL DIVISION CYCLE 16,23,27"/>
    <property type="match status" value="1"/>
</dbReference>
<keyword evidence="3" id="KW-1185">Reference proteome</keyword>